<dbReference type="Pfam" id="PF00480">
    <property type="entry name" value="ROK"/>
    <property type="match status" value="1"/>
</dbReference>
<proteinExistence type="inferred from homology"/>
<dbReference type="Gene3D" id="3.30.420.40">
    <property type="match status" value="2"/>
</dbReference>
<dbReference type="EMBL" id="QXGK01000006">
    <property type="protein sequence ID" value="RSX57254.1"/>
    <property type="molecule type" value="Genomic_DNA"/>
</dbReference>
<dbReference type="InterPro" id="IPR043129">
    <property type="entry name" value="ATPase_NBD"/>
</dbReference>
<dbReference type="OrthoDB" id="9810372at2"/>
<dbReference type="InterPro" id="IPR036388">
    <property type="entry name" value="WH-like_DNA-bd_sf"/>
</dbReference>
<dbReference type="InterPro" id="IPR036390">
    <property type="entry name" value="WH_DNA-bd_sf"/>
</dbReference>
<dbReference type="PANTHER" id="PTHR18964:SF149">
    <property type="entry name" value="BIFUNCTIONAL UDP-N-ACETYLGLUCOSAMINE 2-EPIMERASE_N-ACETYLMANNOSAMINE KINASE"/>
    <property type="match status" value="1"/>
</dbReference>
<reference evidence="2 3" key="1">
    <citation type="submission" date="2018-09" db="EMBL/GenBank/DDBJ databases">
        <title>Characterization of the phylogenetic diversity of five novel species belonging to the genus Bifidobacterium.</title>
        <authorList>
            <person name="Lugli G.A."/>
            <person name="Duranti S."/>
            <person name="Milani C."/>
        </authorList>
    </citation>
    <scope>NUCLEOTIDE SEQUENCE [LARGE SCALE GENOMIC DNA]</scope>
    <source>
        <strain evidence="2 3">2033B</strain>
    </source>
</reference>
<dbReference type="SUPFAM" id="SSF46785">
    <property type="entry name" value="Winged helix' DNA-binding domain"/>
    <property type="match status" value="1"/>
</dbReference>
<dbReference type="InterPro" id="IPR000600">
    <property type="entry name" value="ROK"/>
</dbReference>
<dbReference type="InterPro" id="IPR049874">
    <property type="entry name" value="ROK_cs"/>
</dbReference>
<dbReference type="AlphaFoldDB" id="A0A430FUW0"/>
<evidence type="ECO:0000313" key="2">
    <source>
        <dbReference type="EMBL" id="RSX57254.1"/>
    </source>
</evidence>
<dbReference type="Proteomes" id="UP000287470">
    <property type="component" value="Unassembled WGS sequence"/>
</dbReference>
<dbReference type="PROSITE" id="PS01125">
    <property type="entry name" value="ROK"/>
    <property type="match status" value="1"/>
</dbReference>
<accession>A0A430FUW0</accession>
<dbReference type="Gene3D" id="1.10.10.10">
    <property type="entry name" value="Winged helix-like DNA-binding domain superfamily/Winged helix DNA-binding domain"/>
    <property type="match status" value="1"/>
</dbReference>
<comment type="similarity">
    <text evidence="1">Belongs to the ROK (NagC/XylR) family.</text>
</comment>
<dbReference type="PANTHER" id="PTHR18964">
    <property type="entry name" value="ROK (REPRESSOR, ORF, KINASE) FAMILY"/>
    <property type="match status" value="1"/>
</dbReference>
<dbReference type="SUPFAM" id="SSF53067">
    <property type="entry name" value="Actin-like ATPase domain"/>
    <property type="match status" value="1"/>
</dbReference>
<dbReference type="RefSeq" id="WP_125968105.1">
    <property type="nucleotide sequence ID" value="NZ_QXGK01000006.1"/>
</dbReference>
<evidence type="ECO:0000256" key="1">
    <source>
        <dbReference type="ARBA" id="ARBA00006479"/>
    </source>
</evidence>
<gene>
    <name evidence="2" type="ORF">D2E24_0847</name>
</gene>
<name>A0A430FUW0_9BIFI</name>
<sequence>MTEHALKRIAGKAKASPADVRRNNRSLIFNLLFPSSQYSRADLGRLTGLSRVAVSDVVNDMLDEGIIRENGYETGTGKGKRGTLLSIDTTRLHIISLDLSQQYLLQGAMTDLLGTPRQRMEVALDPESEIGIDVIVQLVDQLRTDIDATDATVIGIGVSCPGVVENGVVRVSTQLGWRDVDLKSVIESRFGIPVTVSNDVTSSMLTERYFGQAGPDLLFVKVDQGVGAALLIDDAPVHGVGNAGGEIGHISIDPDSGPQCPCGKRGCMEMLISAPALRTRMADEDREGRRDILRKAGTYLASALAMPVGLTDMADICVYGPPDIVNNTLLEAAQERLNRATASQFHAVTTIRRCQCGADVTLHGAAIAVLREYFSLQ</sequence>
<comment type="caution">
    <text evidence="2">The sequence shown here is derived from an EMBL/GenBank/DDBJ whole genome shotgun (WGS) entry which is preliminary data.</text>
</comment>
<evidence type="ECO:0000313" key="3">
    <source>
        <dbReference type="Proteomes" id="UP000287470"/>
    </source>
</evidence>
<keyword evidence="3" id="KW-1185">Reference proteome</keyword>
<protein>
    <submittedName>
        <fullName evidence="2">NagC family transcriptional regulator</fullName>
    </submittedName>
</protein>
<organism evidence="2 3">
    <name type="scientific">Bifidobacterium samirii</name>
    <dbReference type="NCBI Taxonomy" id="2306974"/>
    <lineage>
        <taxon>Bacteria</taxon>
        <taxon>Bacillati</taxon>
        <taxon>Actinomycetota</taxon>
        <taxon>Actinomycetes</taxon>
        <taxon>Bifidobacteriales</taxon>
        <taxon>Bifidobacteriaceae</taxon>
        <taxon>Bifidobacterium</taxon>
    </lineage>
</organism>